<dbReference type="KEGG" id="rgu:A4W93_17375"/>
<dbReference type="Proteomes" id="UP000193427">
    <property type="component" value="Chromosome"/>
</dbReference>
<protein>
    <recommendedName>
        <fullName evidence="1">YdbS-like PH domain-containing protein</fullName>
    </recommendedName>
</protein>
<accession>A0A1W6LB92</accession>
<name>A0A1W6LB92_9BURK</name>
<proteinExistence type="predicted"/>
<dbReference type="RefSeq" id="WP_085751814.1">
    <property type="nucleotide sequence ID" value="NZ_BSPR01000013.1"/>
</dbReference>
<feature type="domain" description="YdbS-like PH" evidence="1">
    <location>
        <begin position="32"/>
        <end position="78"/>
    </location>
</feature>
<sequence>MGVSLDEFPFDRLRLHPDEQAQWKALGWAAHRSTQYAILLTDRALHLRSAIWFARWRSIPLAQVRDAVFNDSWWGPSLRVETTAGNQVLRTPWDVRVEMDIDRENLRTAAVRVRHALAGTADVVQSHRS</sequence>
<keyword evidence="3" id="KW-1185">Reference proteome</keyword>
<reference evidence="2 3" key="1">
    <citation type="submission" date="2016-04" db="EMBL/GenBank/DDBJ databases">
        <title>Complete genome sequence of natural rubber-degrading, novel Gram-negative bacterium, Rhizobacter gummiphilus strain NS21.</title>
        <authorList>
            <person name="Tabata M."/>
            <person name="Kasai D."/>
            <person name="Fukuda M."/>
        </authorList>
    </citation>
    <scope>NUCLEOTIDE SEQUENCE [LARGE SCALE GENOMIC DNA]</scope>
    <source>
        <strain evidence="2 3">NS21</strain>
    </source>
</reference>
<gene>
    <name evidence="2" type="ORF">A4W93_17375</name>
</gene>
<dbReference type="EMBL" id="CP015118">
    <property type="protein sequence ID" value="ARN21522.1"/>
    <property type="molecule type" value="Genomic_DNA"/>
</dbReference>
<dbReference type="Pfam" id="PF03703">
    <property type="entry name" value="bPH_2"/>
    <property type="match status" value="1"/>
</dbReference>
<evidence type="ECO:0000313" key="2">
    <source>
        <dbReference type="EMBL" id="ARN21522.1"/>
    </source>
</evidence>
<dbReference type="OrthoDB" id="8754159at2"/>
<evidence type="ECO:0000313" key="3">
    <source>
        <dbReference type="Proteomes" id="UP000193427"/>
    </source>
</evidence>
<dbReference type="InterPro" id="IPR005182">
    <property type="entry name" value="YdbS-like_PH"/>
</dbReference>
<dbReference type="STRING" id="946333.A4W93_17375"/>
<organism evidence="2 3">
    <name type="scientific">Piscinibacter gummiphilus</name>
    <dbReference type="NCBI Taxonomy" id="946333"/>
    <lineage>
        <taxon>Bacteria</taxon>
        <taxon>Pseudomonadati</taxon>
        <taxon>Pseudomonadota</taxon>
        <taxon>Betaproteobacteria</taxon>
        <taxon>Burkholderiales</taxon>
        <taxon>Sphaerotilaceae</taxon>
        <taxon>Piscinibacter</taxon>
    </lineage>
</organism>
<evidence type="ECO:0000259" key="1">
    <source>
        <dbReference type="Pfam" id="PF03703"/>
    </source>
</evidence>
<dbReference type="AlphaFoldDB" id="A0A1W6LB92"/>